<evidence type="ECO:0000256" key="3">
    <source>
        <dbReference type="ARBA" id="ARBA00023034"/>
    </source>
</evidence>
<feature type="compositionally biased region" description="Low complexity" evidence="6">
    <location>
        <begin position="263"/>
        <end position="274"/>
    </location>
</feature>
<reference evidence="8 9" key="1">
    <citation type="journal article" date="2018" name="BMC Genomics">
        <title>Genomic comparison of Trypanosoma conorhini and Trypanosoma rangeli to Trypanosoma cruzi strains of high and low virulence.</title>
        <authorList>
            <person name="Bradwell K.R."/>
            <person name="Koparde V.N."/>
            <person name="Matveyev A.V."/>
            <person name="Serrano M.G."/>
            <person name="Alves J.M."/>
            <person name="Parikh H."/>
            <person name="Huang B."/>
            <person name="Lee V."/>
            <person name="Espinosa-Alvarez O."/>
            <person name="Ortiz P.A."/>
            <person name="Costa-Martins A.G."/>
            <person name="Teixeira M.M."/>
            <person name="Buck G.A."/>
        </authorList>
    </citation>
    <scope>NUCLEOTIDE SEQUENCE [LARGE SCALE GENOMIC DNA]</scope>
    <source>
        <strain evidence="8 9">025E</strain>
    </source>
</reference>
<feature type="domain" description="PDZ GRASP-type" evidence="7">
    <location>
        <begin position="16"/>
        <end position="109"/>
    </location>
</feature>
<feature type="compositionally biased region" description="Pro residues" evidence="6">
    <location>
        <begin position="319"/>
        <end position="331"/>
    </location>
</feature>
<keyword evidence="5" id="KW-0862">Zinc</keyword>
<dbReference type="RefSeq" id="XP_029224522.1">
    <property type="nucleotide sequence ID" value="XM_029375362.1"/>
</dbReference>
<keyword evidence="5" id="KW-0479">Metal-binding</keyword>
<evidence type="ECO:0000313" key="8">
    <source>
        <dbReference type="EMBL" id="RNF01768.1"/>
    </source>
</evidence>
<dbReference type="PANTHER" id="PTHR12893">
    <property type="entry name" value="GOLGI REASSEMBLY STACKING PROTEIN GRASP"/>
    <property type="match status" value="1"/>
</dbReference>
<keyword evidence="9" id="KW-1185">Reference proteome</keyword>
<dbReference type="InterPro" id="IPR007583">
    <property type="entry name" value="GRASP55_65"/>
</dbReference>
<dbReference type="Pfam" id="PF04495">
    <property type="entry name" value="GRASP55_65"/>
    <property type="match status" value="1"/>
</dbReference>
<keyword evidence="3" id="KW-0333">Golgi apparatus</keyword>
<gene>
    <name evidence="8" type="ORF">Tco025E_08515</name>
</gene>
<dbReference type="SUPFAM" id="SSF50156">
    <property type="entry name" value="PDZ domain-like"/>
    <property type="match status" value="1"/>
</dbReference>
<feature type="region of interest" description="Disordered" evidence="6">
    <location>
        <begin position="253"/>
        <end position="354"/>
    </location>
</feature>
<dbReference type="GO" id="GO:0000139">
    <property type="term" value="C:Golgi membrane"/>
    <property type="evidence" value="ECO:0007669"/>
    <property type="project" value="UniProtKB-SubCell"/>
</dbReference>
<feature type="region of interest" description="Disordered" evidence="6">
    <location>
        <begin position="492"/>
        <end position="514"/>
    </location>
</feature>
<comment type="subcellular location">
    <subcellularLocation>
        <location evidence="1">Golgi apparatus membrane</location>
    </subcellularLocation>
</comment>
<evidence type="ECO:0000256" key="5">
    <source>
        <dbReference type="PIRSR" id="PIRSR607583-1"/>
    </source>
</evidence>
<feature type="binding site" evidence="5">
    <location>
        <position position="107"/>
    </location>
    <ligand>
        <name>Zn(2+)</name>
        <dbReference type="ChEBI" id="CHEBI:29105"/>
    </ligand>
</feature>
<dbReference type="PROSITE" id="PS51865">
    <property type="entry name" value="PDZ_GRASP"/>
    <property type="match status" value="1"/>
</dbReference>
<dbReference type="Gene3D" id="2.30.42.10">
    <property type="match status" value="2"/>
</dbReference>
<dbReference type="GO" id="GO:0046872">
    <property type="term" value="F:metal ion binding"/>
    <property type="evidence" value="ECO:0007669"/>
    <property type="project" value="UniProtKB-KW"/>
</dbReference>
<evidence type="ECO:0000256" key="2">
    <source>
        <dbReference type="ARBA" id="ARBA00022737"/>
    </source>
</evidence>
<keyword evidence="2" id="KW-0677">Repeat</keyword>
<dbReference type="GeneID" id="40322126"/>
<feature type="compositionally biased region" description="Pro residues" evidence="6">
    <location>
        <begin position="492"/>
        <end position="501"/>
    </location>
</feature>
<dbReference type="OrthoDB" id="3318at2759"/>
<keyword evidence="4" id="KW-0472">Membrane</keyword>
<dbReference type="PANTHER" id="PTHR12893:SF0">
    <property type="entry name" value="GRASP65"/>
    <property type="match status" value="1"/>
</dbReference>
<evidence type="ECO:0000256" key="6">
    <source>
        <dbReference type="SAM" id="MobiDB-lite"/>
    </source>
</evidence>
<evidence type="ECO:0000259" key="7">
    <source>
        <dbReference type="PROSITE" id="PS51865"/>
    </source>
</evidence>
<evidence type="ECO:0000256" key="4">
    <source>
        <dbReference type="ARBA" id="ARBA00023136"/>
    </source>
</evidence>
<evidence type="ECO:0000313" key="9">
    <source>
        <dbReference type="Proteomes" id="UP000284403"/>
    </source>
</evidence>
<protein>
    <submittedName>
        <fullName evidence="8">Golgi family reassembly stacking protein (GRASP like proteinue)</fullName>
    </submittedName>
</protein>
<dbReference type="EMBL" id="MKKU01000807">
    <property type="protein sequence ID" value="RNF01768.1"/>
    <property type="molecule type" value="Genomic_DNA"/>
</dbReference>
<organism evidence="8 9">
    <name type="scientific">Trypanosoma conorhini</name>
    <dbReference type="NCBI Taxonomy" id="83891"/>
    <lineage>
        <taxon>Eukaryota</taxon>
        <taxon>Discoba</taxon>
        <taxon>Euglenozoa</taxon>
        <taxon>Kinetoplastea</taxon>
        <taxon>Metakinetoplastina</taxon>
        <taxon>Trypanosomatida</taxon>
        <taxon>Trypanosomatidae</taxon>
        <taxon>Trypanosoma</taxon>
    </lineage>
</organism>
<dbReference type="Proteomes" id="UP000284403">
    <property type="component" value="Unassembled WGS sequence"/>
</dbReference>
<dbReference type="AlphaFoldDB" id="A0A422N8G2"/>
<name>A0A422N8G2_9TRYP</name>
<comment type="caution">
    <text evidence="8">The sequence shown here is derived from an EMBL/GenBank/DDBJ whole genome shotgun (WGS) entry which is preliminary data.</text>
</comment>
<evidence type="ECO:0000256" key="1">
    <source>
        <dbReference type="ARBA" id="ARBA00004394"/>
    </source>
</evidence>
<sequence length="514" mass="54444">MGQKESKVDSALAGICGLQVARVLPRSPAHNAGLVPFFDIITAIDDALFANGADAVMQFRSRVSQRVNQQLSLRVYNLHVRAYREVVCTPSSSWGGTGLLGCSIEWCRAEECGERSWHIVDVLPGTPAALCEEIDAGRDYIIGMQRAEEPVVTLLKDEDDFHGRVELWRSLQRVMLQRLARNSKSLPQGADGTAAVGANIGRLILLIYNSATNEVKEVAVDLGPEVDAPLGLDLAAGLLHSLLVSSPTEGCKNISDGNGGAESNNTDNGTSSTNRKGELPRMTTFLLPSGETQRCLPMAPSETLPVVSKGRDPRAEPATPLPAQPLAPPPAAHTTPVQPALHSLPMPPPKPVAEKERETQGQDYFMAPYAVGMKAAMPAEAKTEVGVSSGLPVTPLGRPTIPVISRSRPTAAVGNGVEGVPHAHVGPETVAAQAPLPVTKQKEHKLAMQEGKEPPIINPSSLQCSGPVADVVSTSNASLTADTTLHPPQLPAFPKLPPPLHFPIIRPASPTGKK</sequence>
<proteinExistence type="predicted"/>
<accession>A0A422N8G2</accession>
<dbReference type="GO" id="GO:0007030">
    <property type="term" value="P:Golgi organization"/>
    <property type="evidence" value="ECO:0007669"/>
    <property type="project" value="TreeGrafter"/>
</dbReference>
<dbReference type="InterPro" id="IPR024958">
    <property type="entry name" value="GRASP_PDZ"/>
</dbReference>
<dbReference type="InterPro" id="IPR036034">
    <property type="entry name" value="PDZ_sf"/>
</dbReference>